<evidence type="ECO:0000259" key="1">
    <source>
        <dbReference type="Pfam" id="PF05709"/>
    </source>
</evidence>
<reference evidence="2 3" key="1">
    <citation type="submission" date="2017-05" db="EMBL/GenBank/DDBJ databases">
        <title>Lactobacillus nurukis nov., sp. nov., isolated from nuruk.</title>
        <authorList>
            <person name="Kim S.-J."/>
        </authorList>
    </citation>
    <scope>NUCLEOTIDE SEQUENCE [LARGE SCALE GENOMIC DNA]</scope>
    <source>
        <strain evidence="2 3">SYF10-1a</strain>
    </source>
</reference>
<sequence>MHLSKRLSDGHYRQNSLLIKSDGQNEFEISNYRGLIFTRLTIGSPQTVPNLKTNAGVDGQVQTGPVLYTSRTAKADFLLRVDDGTDLESRFHEFYNKFFNRGLVRVRQSYDIGRCFYGIPKPFSYTDVGFYDKTFSVEFDIPSAYMYSVARSTDFPIDPSKEDLISNNLNLSTTDLNYTHSQGTFKIFNPSDFDIQPYEQNHELNITFKGSGSPSLTNTTTNNTFSMNSNISSNDSLVLKGVHPLLNGDSCEIETNHGHINLKKGWNNFNLTGFSGTVTFDFPFIYL</sequence>
<dbReference type="OrthoDB" id="2194642at2"/>
<accession>A0A2N7AV97</accession>
<dbReference type="EMBL" id="NIPR01000011">
    <property type="protein sequence ID" value="PMD71506.1"/>
    <property type="molecule type" value="Genomic_DNA"/>
</dbReference>
<dbReference type="Pfam" id="PF05709">
    <property type="entry name" value="Sipho_tail"/>
    <property type="match status" value="1"/>
</dbReference>
<dbReference type="AlphaFoldDB" id="A0A2N7AV97"/>
<feature type="domain" description="Siphovirus-type tail component RIFT-related" evidence="1">
    <location>
        <begin position="43"/>
        <end position="140"/>
    </location>
</feature>
<dbReference type="Proteomes" id="UP000235649">
    <property type="component" value="Unassembled WGS sequence"/>
</dbReference>
<comment type="caution">
    <text evidence="2">The sequence shown here is derived from an EMBL/GenBank/DDBJ whole genome shotgun (WGS) entry which is preliminary data.</text>
</comment>
<organism evidence="2 3">
    <name type="scientific">Companilactobacillus nuruki</name>
    <dbReference type="NCBI Taxonomy" id="1993540"/>
    <lineage>
        <taxon>Bacteria</taxon>
        <taxon>Bacillati</taxon>
        <taxon>Bacillota</taxon>
        <taxon>Bacilli</taxon>
        <taxon>Lactobacillales</taxon>
        <taxon>Lactobacillaceae</taxon>
        <taxon>Companilactobacillus</taxon>
    </lineage>
</organism>
<name>A0A2N7AV97_9LACO</name>
<keyword evidence="3" id="KW-1185">Reference proteome</keyword>
<proteinExistence type="predicted"/>
<evidence type="ECO:0000313" key="2">
    <source>
        <dbReference type="EMBL" id="PMD71506.1"/>
    </source>
</evidence>
<protein>
    <recommendedName>
        <fullName evidence="1">Siphovirus-type tail component RIFT-related domain-containing protein</fullName>
    </recommendedName>
</protein>
<evidence type="ECO:0000313" key="3">
    <source>
        <dbReference type="Proteomes" id="UP000235649"/>
    </source>
</evidence>
<dbReference type="InterPro" id="IPR008841">
    <property type="entry name" value="Siphovirus-type_tail_N"/>
</dbReference>
<gene>
    <name evidence="2" type="ORF">CBP76_05180</name>
</gene>